<feature type="binding site" evidence="8">
    <location>
        <position position="238"/>
    </location>
    <ligand>
        <name>Zn(2+)</name>
        <dbReference type="ChEBI" id="CHEBI:29105"/>
        <label>1</label>
    </ligand>
</feature>
<comment type="cofactor">
    <cofactor evidence="8">
        <name>a divalent metal cation</name>
        <dbReference type="ChEBI" id="CHEBI:60240"/>
    </cofactor>
    <text evidence="8">Binds 2 divalent metal cations per subunit.</text>
</comment>
<comment type="similarity">
    <text evidence="1 6">Belongs to the peptidase M42 family.</text>
</comment>
<dbReference type="CDD" id="cd05657">
    <property type="entry name" value="M42_glucanase_like"/>
    <property type="match status" value="1"/>
</dbReference>
<keyword evidence="4 8" id="KW-0479">Metal-binding</keyword>
<sequence length="343" mass="38190">MENLDFLQEILMTSSPSGDTKVVMEKVRKKFEELGKVEINFTNKGAMVVTLRGETDEKQSTFAAHVDTLGLMVKEIKPNGRLKTFLVGGYAYNSVENEYVTISTMSGKKYTGTCLNDKQSVHVYGPETKSNERNAKTMEIRIDEKVESAEDVKKLGINVGDFIYLDSRTQLTESGFVKSRHLDDKACVYVLYETVRYFVENNITPKHTLNFFISNYEEVGHGACYGIPEETDEFIVVDMAAPGDGQTSSEFKTTICAADSSGPYDLELKERLVRICEENNIPHAVDIYPFYGSDGSAALAAGYNLRVALIGPGVDASHAMERTHQEGLQASIDLCINYIEDKK</sequence>
<dbReference type="PANTHER" id="PTHR32481">
    <property type="entry name" value="AMINOPEPTIDASE"/>
    <property type="match status" value="1"/>
</dbReference>
<feature type="binding site" evidence="8">
    <location>
        <position position="183"/>
    </location>
    <ligand>
        <name>Zn(2+)</name>
        <dbReference type="ChEBI" id="CHEBI:29105"/>
        <label>2</label>
    </ligand>
</feature>
<evidence type="ECO:0000256" key="1">
    <source>
        <dbReference type="ARBA" id="ARBA00006272"/>
    </source>
</evidence>
<dbReference type="Pfam" id="PF05343">
    <property type="entry name" value="Peptidase_M42"/>
    <property type="match status" value="1"/>
</dbReference>
<dbReference type="Gene3D" id="2.40.30.40">
    <property type="entry name" value="Peptidase M42, domain 2"/>
    <property type="match status" value="1"/>
</dbReference>
<dbReference type="SUPFAM" id="SSF53187">
    <property type="entry name" value="Zn-dependent exopeptidases"/>
    <property type="match status" value="1"/>
</dbReference>
<dbReference type="AlphaFoldDB" id="A0A233V971"/>
<evidence type="ECO:0000256" key="7">
    <source>
        <dbReference type="PIRSR" id="PIRSR001123-1"/>
    </source>
</evidence>
<dbReference type="GO" id="GO:0046872">
    <property type="term" value="F:metal ion binding"/>
    <property type="evidence" value="ECO:0007669"/>
    <property type="project" value="UniProtKB-UniRule"/>
</dbReference>
<evidence type="ECO:0000256" key="2">
    <source>
        <dbReference type="ARBA" id="ARBA00022438"/>
    </source>
</evidence>
<dbReference type="InterPro" id="IPR008007">
    <property type="entry name" value="Peptidase_M42"/>
</dbReference>
<feature type="binding site" evidence="8">
    <location>
        <position position="218"/>
    </location>
    <ligand>
        <name>Zn(2+)</name>
        <dbReference type="ChEBI" id="CHEBI:29105"/>
        <label>2</label>
    </ligand>
</feature>
<organism evidence="9 10">
    <name type="scientific">Finegoldia magna</name>
    <name type="common">Peptostreptococcus magnus</name>
    <dbReference type="NCBI Taxonomy" id="1260"/>
    <lineage>
        <taxon>Bacteria</taxon>
        <taxon>Bacillati</taxon>
        <taxon>Bacillota</taxon>
        <taxon>Tissierellia</taxon>
        <taxon>Tissierellales</taxon>
        <taxon>Peptoniphilaceae</taxon>
        <taxon>Finegoldia</taxon>
    </lineage>
</organism>
<reference evidence="10" key="1">
    <citation type="submission" date="2017-04" db="EMBL/GenBank/DDBJ databases">
        <title>Finegoldia magna isolated from orthopedic joint implant-associated infections.</title>
        <authorList>
            <person name="Bjorklund S."/>
            <person name="Bruggemann H."/>
            <person name="Jensen A."/>
            <person name="Hellmark B."/>
            <person name="Soderquist B."/>
        </authorList>
    </citation>
    <scope>NUCLEOTIDE SEQUENCE [LARGE SCALE GENOMIC DNA]</scope>
    <source>
        <strain evidence="10">CCUG 54800</strain>
    </source>
</reference>
<protein>
    <submittedName>
        <fullName evidence="9">Aminopeptidase</fullName>
    </submittedName>
</protein>
<evidence type="ECO:0000256" key="3">
    <source>
        <dbReference type="ARBA" id="ARBA00022670"/>
    </source>
</evidence>
<evidence type="ECO:0000313" key="10">
    <source>
        <dbReference type="Proteomes" id="UP000215413"/>
    </source>
</evidence>
<dbReference type="PANTHER" id="PTHR32481:SF7">
    <property type="entry name" value="AMINOPEPTIDASE YHFE-RELATED"/>
    <property type="match status" value="1"/>
</dbReference>
<evidence type="ECO:0000256" key="6">
    <source>
        <dbReference type="PIRNR" id="PIRNR001123"/>
    </source>
</evidence>
<dbReference type="GO" id="GO:0004177">
    <property type="term" value="F:aminopeptidase activity"/>
    <property type="evidence" value="ECO:0007669"/>
    <property type="project" value="UniProtKB-UniRule"/>
</dbReference>
<name>A0A233V971_FINMA</name>
<dbReference type="GO" id="GO:0006508">
    <property type="term" value="P:proteolysis"/>
    <property type="evidence" value="ECO:0007669"/>
    <property type="project" value="UniProtKB-KW"/>
</dbReference>
<dbReference type="Gene3D" id="3.40.630.10">
    <property type="entry name" value="Zn peptidases"/>
    <property type="match status" value="1"/>
</dbReference>
<dbReference type="InterPro" id="IPR023367">
    <property type="entry name" value="Peptidase_M42_dom2"/>
</dbReference>
<dbReference type="Proteomes" id="UP000215413">
    <property type="component" value="Unassembled WGS sequence"/>
</dbReference>
<evidence type="ECO:0000256" key="4">
    <source>
        <dbReference type="ARBA" id="ARBA00022723"/>
    </source>
</evidence>
<proteinExistence type="inferred from homology"/>
<feature type="active site" description="Proton acceptor" evidence="7">
    <location>
        <position position="217"/>
    </location>
</feature>
<keyword evidence="5" id="KW-0378">Hydrolase</keyword>
<dbReference type="RefSeq" id="WP_094205146.1">
    <property type="nucleotide sequence ID" value="NZ_NDYC01000006.1"/>
</dbReference>
<keyword evidence="3" id="KW-0645">Protease</keyword>
<evidence type="ECO:0000256" key="5">
    <source>
        <dbReference type="ARBA" id="ARBA00022801"/>
    </source>
</evidence>
<dbReference type="EMBL" id="NDYC01000006">
    <property type="protein sequence ID" value="OXZ28932.1"/>
    <property type="molecule type" value="Genomic_DNA"/>
</dbReference>
<gene>
    <name evidence="9" type="ORF">B9N49_00865</name>
</gene>
<dbReference type="PIRSF" id="PIRSF001123">
    <property type="entry name" value="PepA_GA"/>
    <property type="match status" value="1"/>
</dbReference>
<accession>A0A233V971</accession>
<comment type="caution">
    <text evidence="9">The sequence shown here is derived from an EMBL/GenBank/DDBJ whole genome shotgun (WGS) entry which is preliminary data.</text>
</comment>
<dbReference type="InterPro" id="IPR051464">
    <property type="entry name" value="Peptidase_M42_aminopept"/>
</dbReference>
<evidence type="ECO:0000313" key="9">
    <source>
        <dbReference type="EMBL" id="OXZ28932.1"/>
    </source>
</evidence>
<evidence type="ECO:0000256" key="8">
    <source>
        <dbReference type="PIRSR" id="PIRSR001123-2"/>
    </source>
</evidence>
<dbReference type="SUPFAM" id="SSF101821">
    <property type="entry name" value="Aminopeptidase/glucanase lid domain"/>
    <property type="match status" value="1"/>
</dbReference>
<feature type="binding site" evidence="8">
    <location>
        <position position="183"/>
    </location>
    <ligand>
        <name>Zn(2+)</name>
        <dbReference type="ChEBI" id="CHEBI:29105"/>
        <label>1</label>
    </ligand>
</feature>
<keyword evidence="2 9" id="KW-0031">Aminopeptidase</keyword>
<feature type="binding site" evidence="8">
    <location>
        <position position="65"/>
    </location>
    <ligand>
        <name>Zn(2+)</name>
        <dbReference type="ChEBI" id="CHEBI:29105"/>
        <label>1</label>
    </ligand>
</feature>